<dbReference type="EMBL" id="CP045429">
    <property type="protein sequence ID" value="QPB82394.1"/>
    <property type="molecule type" value="Genomic_DNA"/>
</dbReference>
<gene>
    <name evidence="1" type="ORF">CWC22_005090</name>
</gene>
<protein>
    <submittedName>
        <fullName evidence="1">Uncharacterized protein</fullName>
    </submittedName>
</protein>
<organism evidence="1 2">
    <name type="scientific">Pseudoalteromonas rubra</name>
    <dbReference type="NCBI Taxonomy" id="43658"/>
    <lineage>
        <taxon>Bacteria</taxon>
        <taxon>Pseudomonadati</taxon>
        <taxon>Pseudomonadota</taxon>
        <taxon>Gammaproteobacteria</taxon>
        <taxon>Alteromonadales</taxon>
        <taxon>Pseudoalteromonadaceae</taxon>
        <taxon>Pseudoalteromonas</taxon>
    </lineage>
</organism>
<dbReference type="SUPFAM" id="SSF50242">
    <property type="entry name" value="TIMP-like"/>
    <property type="match status" value="1"/>
</dbReference>
<reference evidence="1 2" key="1">
    <citation type="submission" date="2019-10" db="EMBL/GenBank/DDBJ databases">
        <title>Pseudoalteromonas rubra S4059.</title>
        <authorList>
            <person name="Paulsen S."/>
            <person name="Wang X."/>
        </authorList>
    </citation>
    <scope>NUCLEOTIDE SEQUENCE [LARGE SCALE GENOMIC DNA]</scope>
    <source>
        <strain evidence="1 2">S4059</strain>
    </source>
</reference>
<name>A0A5S3UTM7_9GAMM</name>
<dbReference type="Gene3D" id="2.40.50.120">
    <property type="match status" value="1"/>
</dbReference>
<dbReference type="InterPro" id="IPR008993">
    <property type="entry name" value="TIMP-like_OB-fold"/>
</dbReference>
<evidence type="ECO:0000313" key="2">
    <source>
        <dbReference type="Proteomes" id="UP000305729"/>
    </source>
</evidence>
<dbReference type="RefSeq" id="WP_138538909.1">
    <property type="nucleotide sequence ID" value="NZ_CP045429.1"/>
</dbReference>
<dbReference type="Proteomes" id="UP000305729">
    <property type="component" value="Chromosome 1"/>
</dbReference>
<sequence length="156" mass="17821">MKKLPFVFLIRLLFSSSSFACQCKLKSVEEYFTDSKAVLLIEVQSLEVVRETDESLKAGSIKYLEATIKTIETFKEADADISFLRTYSNCGLELYPSQNYLVYVPKDSRVENYASRCHGSFKYLPQLEYSQSKLDAVRKYAHNNQMQPTPNNGSAD</sequence>
<dbReference type="AlphaFoldDB" id="A0A5S3UTM7"/>
<accession>A0A5S3UTM7</accession>
<proteinExistence type="predicted"/>
<evidence type="ECO:0000313" key="1">
    <source>
        <dbReference type="EMBL" id="QPB82394.1"/>
    </source>
</evidence>